<dbReference type="EMBL" id="ASHM01043056">
    <property type="protein sequence ID" value="PNX82960.1"/>
    <property type="molecule type" value="Genomic_DNA"/>
</dbReference>
<sequence>MFFFSVTSGVLNRCAFGASVVSVTDVEADISTATFKLLQQLNAADSALCGCILWSIWKQWNNKFWDNTADEQSLVFSRTQGLIQDWTAVHEAPNTSGSVQ</sequence>
<proteinExistence type="predicted"/>
<dbReference type="AlphaFoldDB" id="A0A2K3PRD3"/>
<evidence type="ECO:0000256" key="1">
    <source>
        <dbReference type="SAM" id="SignalP"/>
    </source>
</evidence>
<evidence type="ECO:0000313" key="2">
    <source>
        <dbReference type="EMBL" id="PNX82960.1"/>
    </source>
</evidence>
<name>A0A2K3PRD3_TRIPR</name>
<keyword evidence="1" id="KW-0732">Signal</keyword>
<reference evidence="3 4" key="2">
    <citation type="journal article" date="2017" name="Front. Plant Sci.">
        <title>Gene Classification and Mining of Molecular Markers Useful in Red Clover (Trifolium pratense) Breeding.</title>
        <authorList>
            <person name="Istvanek J."/>
            <person name="Dluhosova J."/>
            <person name="Dluhos P."/>
            <person name="Patkova L."/>
            <person name="Nedelnik J."/>
            <person name="Repkova J."/>
        </authorList>
    </citation>
    <scope>NUCLEOTIDE SEQUENCE [LARGE SCALE GENOMIC DNA]</scope>
    <source>
        <strain evidence="4">cv. Tatra</strain>
        <tissue evidence="3">Young leaves</tissue>
    </source>
</reference>
<dbReference type="EMBL" id="ASHM01009718">
    <property type="protein sequence ID" value="PNY17845.1"/>
    <property type="molecule type" value="Genomic_DNA"/>
</dbReference>
<protein>
    <submittedName>
        <fullName evidence="3">Uncharacterized protein</fullName>
    </submittedName>
</protein>
<gene>
    <name evidence="3" type="ORF">L195_g014597</name>
    <name evidence="2" type="ORF">L195_g038997</name>
</gene>
<comment type="caution">
    <text evidence="3">The sequence shown here is derived from an EMBL/GenBank/DDBJ whole genome shotgun (WGS) entry which is preliminary data.</text>
</comment>
<reference evidence="3 4" key="1">
    <citation type="journal article" date="2014" name="Am. J. Bot.">
        <title>Genome assembly and annotation for red clover (Trifolium pratense; Fabaceae).</title>
        <authorList>
            <person name="Istvanek J."/>
            <person name="Jaros M."/>
            <person name="Krenek A."/>
            <person name="Repkova J."/>
        </authorList>
    </citation>
    <scope>NUCLEOTIDE SEQUENCE [LARGE SCALE GENOMIC DNA]</scope>
    <source>
        <strain evidence="4">cv. Tatra</strain>
        <tissue evidence="3">Young leaves</tissue>
    </source>
</reference>
<evidence type="ECO:0000313" key="4">
    <source>
        <dbReference type="Proteomes" id="UP000236291"/>
    </source>
</evidence>
<accession>A0A2K3PRD3</accession>
<feature type="signal peptide" evidence="1">
    <location>
        <begin position="1"/>
        <end position="17"/>
    </location>
</feature>
<evidence type="ECO:0000313" key="3">
    <source>
        <dbReference type="EMBL" id="PNY17845.1"/>
    </source>
</evidence>
<feature type="chain" id="PRO_5015082960" evidence="1">
    <location>
        <begin position="18"/>
        <end position="100"/>
    </location>
</feature>
<dbReference type="Proteomes" id="UP000236291">
    <property type="component" value="Unassembled WGS sequence"/>
</dbReference>
<organism evidence="3 4">
    <name type="scientific">Trifolium pratense</name>
    <name type="common">Red clover</name>
    <dbReference type="NCBI Taxonomy" id="57577"/>
    <lineage>
        <taxon>Eukaryota</taxon>
        <taxon>Viridiplantae</taxon>
        <taxon>Streptophyta</taxon>
        <taxon>Embryophyta</taxon>
        <taxon>Tracheophyta</taxon>
        <taxon>Spermatophyta</taxon>
        <taxon>Magnoliopsida</taxon>
        <taxon>eudicotyledons</taxon>
        <taxon>Gunneridae</taxon>
        <taxon>Pentapetalae</taxon>
        <taxon>rosids</taxon>
        <taxon>fabids</taxon>
        <taxon>Fabales</taxon>
        <taxon>Fabaceae</taxon>
        <taxon>Papilionoideae</taxon>
        <taxon>50 kb inversion clade</taxon>
        <taxon>NPAAA clade</taxon>
        <taxon>Hologalegina</taxon>
        <taxon>IRL clade</taxon>
        <taxon>Trifolieae</taxon>
        <taxon>Trifolium</taxon>
    </lineage>
</organism>